<proteinExistence type="predicted"/>
<feature type="compositionally biased region" description="Low complexity" evidence="1">
    <location>
        <begin position="114"/>
        <end position="124"/>
    </location>
</feature>
<keyword evidence="4" id="KW-1185">Reference proteome</keyword>
<sequence length="177" mass="19428">MPPPHLHPRSRMTSSLFATTVFASFFVVVLPHVLPCPAPRVALADGQMVEVAADGTVLPQQQQRRRRRRRLQDEVMGPSSDAPAPPPVGATQVERDADGMARFAMETGKRTSDSESSASQLSSSPRRPNRECPVPKPGGIVGELLGFKSEQQQQQHQLQSQHQTQKQSLPHPTSLEK</sequence>
<feature type="region of interest" description="Disordered" evidence="1">
    <location>
        <begin position="54"/>
        <end position="177"/>
    </location>
</feature>
<keyword evidence="2" id="KW-0732">Signal</keyword>
<evidence type="ECO:0000313" key="4">
    <source>
        <dbReference type="Proteomes" id="UP001583186"/>
    </source>
</evidence>
<organism evidence="3 4">
    <name type="scientific">Sporothrix stenoceras</name>
    <dbReference type="NCBI Taxonomy" id="5173"/>
    <lineage>
        <taxon>Eukaryota</taxon>
        <taxon>Fungi</taxon>
        <taxon>Dikarya</taxon>
        <taxon>Ascomycota</taxon>
        <taxon>Pezizomycotina</taxon>
        <taxon>Sordariomycetes</taxon>
        <taxon>Sordariomycetidae</taxon>
        <taxon>Ophiostomatales</taxon>
        <taxon>Ophiostomataceae</taxon>
        <taxon>Sporothrix</taxon>
    </lineage>
</organism>
<dbReference type="Proteomes" id="UP001583186">
    <property type="component" value="Unassembled WGS sequence"/>
</dbReference>
<name>A0ABR3ZNZ6_9PEZI</name>
<dbReference type="PANTHER" id="PTHR40020:SF1">
    <property type="entry name" value="CYTOCHROME C OXIDASE ASSEMBLY FACTOR 2"/>
    <property type="match status" value="1"/>
</dbReference>
<dbReference type="EMBL" id="JAWCUI010000006">
    <property type="protein sequence ID" value="KAL1901877.1"/>
    <property type="molecule type" value="Genomic_DNA"/>
</dbReference>
<reference evidence="3 4" key="1">
    <citation type="journal article" date="2024" name="IMA Fungus">
        <title>IMA Genome - F19 : A genome assembly and annotation guide to empower mycologists, including annotated draft genome sequences of Ceratocystis pirilliformis, Diaporthe australafricana, Fusarium ophioides, Paecilomyces lecythidis, and Sporothrix stenoceras.</title>
        <authorList>
            <person name="Aylward J."/>
            <person name="Wilson A.M."/>
            <person name="Visagie C.M."/>
            <person name="Spraker J."/>
            <person name="Barnes I."/>
            <person name="Buitendag C."/>
            <person name="Ceriani C."/>
            <person name="Del Mar Angel L."/>
            <person name="du Plessis D."/>
            <person name="Fuchs T."/>
            <person name="Gasser K."/>
            <person name="Kramer D."/>
            <person name="Li W."/>
            <person name="Munsamy K."/>
            <person name="Piso A."/>
            <person name="Price J.L."/>
            <person name="Sonnekus B."/>
            <person name="Thomas C."/>
            <person name="van der Nest A."/>
            <person name="van Dijk A."/>
            <person name="van Heerden A."/>
            <person name="van Vuuren N."/>
            <person name="Yilmaz N."/>
            <person name="Duong T.A."/>
            <person name="van der Merwe N.A."/>
            <person name="Wingfield M.J."/>
            <person name="Wingfield B.D."/>
        </authorList>
    </citation>
    <scope>NUCLEOTIDE SEQUENCE [LARGE SCALE GENOMIC DNA]</scope>
    <source>
        <strain evidence="3 4">CMW 5346</strain>
    </source>
</reference>
<gene>
    <name evidence="3" type="ORF">Sste5346_001582</name>
</gene>
<accession>A0ABR3ZNZ6</accession>
<feature type="signal peptide" evidence="2">
    <location>
        <begin position="1"/>
        <end position="31"/>
    </location>
</feature>
<feature type="chain" id="PRO_5045719820" description="Alpha-mannosyltransferase" evidence="2">
    <location>
        <begin position="32"/>
        <end position="177"/>
    </location>
</feature>
<evidence type="ECO:0000256" key="2">
    <source>
        <dbReference type="SAM" id="SignalP"/>
    </source>
</evidence>
<protein>
    <recommendedName>
        <fullName evidence="5">Alpha-mannosyltransferase</fullName>
    </recommendedName>
</protein>
<evidence type="ECO:0000313" key="3">
    <source>
        <dbReference type="EMBL" id="KAL1901877.1"/>
    </source>
</evidence>
<evidence type="ECO:0008006" key="5">
    <source>
        <dbReference type="Google" id="ProtNLM"/>
    </source>
</evidence>
<feature type="compositionally biased region" description="Low complexity" evidence="1">
    <location>
        <begin position="151"/>
        <end position="169"/>
    </location>
</feature>
<dbReference type="PANTHER" id="PTHR40020">
    <property type="entry name" value="CYTOCHROME C OXIDASE ASSEMBLY FACTOR 2"/>
    <property type="match status" value="1"/>
</dbReference>
<evidence type="ECO:0000256" key="1">
    <source>
        <dbReference type="SAM" id="MobiDB-lite"/>
    </source>
</evidence>
<comment type="caution">
    <text evidence="3">The sequence shown here is derived from an EMBL/GenBank/DDBJ whole genome shotgun (WGS) entry which is preliminary data.</text>
</comment>